<keyword evidence="3" id="KW-1185">Reference proteome</keyword>
<evidence type="ECO:0000313" key="2">
    <source>
        <dbReference type="EMBL" id="KAF9466543.1"/>
    </source>
</evidence>
<evidence type="ECO:0000313" key="3">
    <source>
        <dbReference type="Proteomes" id="UP000807353"/>
    </source>
</evidence>
<comment type="caution">
    <text evidence="2">The sequence shown here is derived from an EMBL/GenBank/DDBJ whole genome shotgun (WGS) entry which is preliminary data.</text>
</comment>
<dbReference type="Proteomes" id="UP000807353">
    <property type="component" value="Unassembled WGS sequence"/>
</dbReference>
<gene>
    <name evidence="2" type="ORF">BDZ94DRAFT_178521</name>
</gene>
<protein>
    <submittedName>
        <fullName evidence="2">Uncharacterized protein</fullName>
    </submittedName>
</protein>
<dbReference type="AlphaFoldDB" id="A0A9P5YCX0"/>
<reference evidence="2" key="1">
    <citation type="submission" date="2020-11" db="EMBL/GenBank/DDBJ databases">
        <authorList>
            <consortium name="DOE Joint Genome Institute"/>
            <person name="Ahrendt S."/>
            <person name="Riley R."/>
            <person name="Andreopoulos W."/>
            <person name="Labutti K."/>
            <person name="Pangilinan J."/>
            <person name="Ruiz-Duenas F.J."/>
            <person name="Barrasa J.M."/>
            <person name="Sanchez-Garcia M."/>
            <person name="Camarero S."/>
            <person name="Miyauchi S."/>
            <person name="Serrano A."/>
            <person name="Linde D."/>
            <person name="Babiker R."/>
            <person name="Drula E."/>
            <person name="Ayuso-Fernandez I."/>
            <person name="Pacheco R."/>
            <person name="Padilla G."/>
            <person name="Ferreira P."/>
            <person name="Barriuso J."/>
            <person name="Kellner H."/>
            <person name="Castanera R."/>
            <person name="Alfaro M."/>
            <person name="Ramirez L."/>
            <person name="Pisabarro A.G."/>
            <person name="Kuo A."/>
            <person name="Tritt A."/>
            <person name="Lipzen A."/>
            <person name="He G."/>
            <person name="Yan M."/>
            <person name="Ng V."/>
            <person name="Cullen D."/>
            <person name="Martin F."/>
            <person name="Rosso M.-N."/>
            <person name="Henrissat B."/>
            <person name="Hibbett D."/>
            <person name="Martinez A.T."/>
            <person name="Grigoriev I.V."/>
        </authorList>
    </citation>
    <scope>NUCLEOTIDE SEQUENCE</scope>
    <source>
        <strain evidence="2">CBS 247.69</strain>
    </source>
</reference>
<sequence>MKSDTSEPLVLSAIKSVADDQPNFEVIVYRSCEILASIERWDHASSESPFVMDIIRRVQEQGANFKDAIRSSRESAQHGSKFCADFVTLLEVLGDSSTSRAEIRDHIHSMQRIASEAHASAQSAAEMFQVIRHGIYDITSDVPGEVVKLEAKQKHVQRKLDISERRAQRVKVVKAVSAAGAAIAAGVSIVAFPPAMIVLPVQKREKEKTSYEEQIGVLKDVADTMVEFGSAVDFFAQYWIRMETILHVVNDRVDDLRGKKHLKMRLMTIKKDWEVVNSNFLDYVHKVSRL</sequence>
<organism evidence="2 3">
    <name type="scientific">Collybia nuda</name>
    <dbReference type="NCBI Taxonomy" id="64659"/>
    <lineage>
        <taxon>Eukaryota</taxon>
        <taxon>Fungi</taxon>
        <taxon>Dikarya</taxon>
        <taxon>Basidiomycota</taxon>
        <taxon>Agaricomycotina</taxon>
        <taxon>Agaricomycetes</taxon>
        <taxon>Agaricomycetidae</taxon>
        <taxon>Agaricales</taxon>
        <taxon>Tricholomatineae</taxon>
        <taxon>Clitocybaceae</taxon>
        <taxon>Collybia</taxon>
    </lineage>
</organism>
<dbReference type="EMBL" id="MU150241">
    <property type="protein sequence ID" value="KAF9466543.1"/>
    <property type="molecule type" value="Genomic_DNA"/>
</dbReference>
<name>A0A9P5YCX0_9AGAR</name>
<dbReference type="OrthoDB" id="2988315at2759"/>
<keyword evidence="1" id="KW-1133">Transmembrane helix</keyword>
<keyword evidence="1" id="KW-0812">Transmembrane</keyword>
<accession>A0A9P5YCX0</accession>
<evidence type="ECO:0000256" key="1">
    <source>
        <dbReference type="SAM" id="Phobius"/>
    </source>
</evidence>
<keyword evidence="1" id="KW-0472">Membrane</keyword>
<proteinExistence type="predicted"/>
<feature type="transmembrane region" description="Helical" evidence="1">
    <location>
        <begin position="175"/>
        <end position="199"/>
    </location>
</feature>